<dbReference type="AlphaFoldDB" id="A0A173MEJ1"/>
<proteinExistence type="predicted"/>
<dbReference type="PROSITE" id="PS51257">
    <property type="entry name" value="PROKAR_LIPOPROTEIN"/>
    <property type="match status" value="1"/>
</dbReference>
<name>A0A173MEJ1_9BACT</name>
<dbReference type="OrthoDB" id="666398at2"/>
<reference evidence="2" key="1">
    <citation type="submission" date="2017-01" db="EMBL/GenBank/DDBJ databases">
        <authorList>
            <person name="Varghese N."/>
            <person name="Submissions S."/>
        </authorList>
    </citation>
    <scope>NUCLEOTIDE SEQUENCE [LARGE SCALE GENOMIC DNA]</scope>
    <source>
        <strain evidence="2">DSM 21054</strain>
    </source>
</reference>
<dbReference type="KEGG" id="fln:FLA_1928"/>
<dbReference type="EMBL" id="FTOR01000017">
    <property type="protein sequence ID" value="SIT34518.1"/>
    <property type="molecule type" value="Genomic_DNA"/>
</dbReference>
<evidence type="ECO:0008006" key="3">
    <source>
        <dbReference type="Google" id="ProtNLM"/>
    </source>
</evidence>
<accession>A0A173MEJ1</accession>
<evidence type="ECO:0000313" key="1">
    <source>
        <dbReference type="EMBL" id="SIT34518.1"/>
    </source>
</evidence>
<dbReference type="RefSeq" id="WP_076382819.1">
    <property type="nucleotide sequence ID" value="NZ_AP017422.1"/>
</dbReference>
<sequence>MKKWYSLLALLIVLTLVSCKKESLAYRSEFDQSYQTWLRFKDSSHNSYQYLTVTSSVFGFGSETLVTVQAGKVTGRSYTSKQYANDGTGNSTVLIQWTEDESSLLTHGIDSVILTLDDIYEKARVDWLVKRGDATTYFETKNRGMISSCGYIPNGCQDDCFHGINIAYIKPY</sequence>
<evidence type="ECO:0000313" key="2">
    <source>
        <dbReference type="Proteomes" id="UP000186917"/>
    </source>
</evidence>
<keyword evidence="2" id="KW-1185">Reference proteome</keyword>
<gene>
    <name evidence="1" type="ORF">SAMN05421788_11712</name>
</gene>
<dbReference type="Proteomes" id="UP000186917">
    <property type="component" value="Unassembled WGS sequence"/>
</dbReference>
<protein>
    <recommendedName>
        <fullName evidence="3">Lipoprotein</fullName>
    </recommendedName>
</protein>
<organism evidence="1 2">
    <name type="scientific">Filimonas lacunae</name>
    <dbReference type="NCBI Taxonomy" id="477680"/>
    <lineage>
        <taxon>Bacteria</taxon>
        <taxon>Pseudomonadati</taxon>
        <taxon>Bacteroidota</taxon>
        <taxon>Chitinophagia</taxon>
        <taxon>Chitinophagales</taxon>
        <taxon>Chitinophagaceae</taxon>
        <taxon>Filimonas</taxon>
    </lineage>
</organism>